<dbReference type="Proteomes" id="UP000283975">
    <property type="component" value="Unassembled WGS sequence"/>
</dbReference>
<dbReference type="EMBL" id="QSHZ01000012">
    <property type="protein sequence ID" value="RHC55695.1"/>
    <property type="molecule type" value="Genomic_DNA"/>
</dbReference>
<dbReference type="PROSITE" id="PS51898">
    <property type="entry name" value="TYR_RECOMBINASE"/>
    <property type="match status" value="1"/>
</dbReference>
<sequence>MQTAINTDVFIRQVLDTLVTQMEMWDELRRQKEVEAALYMNLMNKTILSESEERQLPAEYVDDTPRVVEMFLQCLKLEKRTDATIVNYRGELKCLFQFLRKNYADVTSNDIRAYLAWKQTEHHNKDNTLNNKIHVFQSFFKWMMNEDLIEDGGCLMRKPKKNPMGKVYKIKEEQRVKRVLSDEQVEIIRCGCRHVRDRAIVEILVATGMRISELVGLDIGDIDITRKRCIIYGKGRKERPAFFTPRAIVHLEAYLEWRRALPDTSEALFINFRKTGGVYGRVCTCTIRKMLKEIAASDPRLEGLNLHPHRFRAYLATYMARHGASLKDIAAVLGHSNVNTTMECYIIEDPEETQAVHGKCAG</sequence>
<evidence type="ECO:0000256" key="6">
    <source>
        <dbReference type="ARBA" id="ARBA00022829"/>
    </source>
</evidence>
<keyword evidence="7" id="KW-0229">DNA integration</keyword>
<dbReference type="GO" id="GO:0015074">
    <property type="term" value="P:DNA integration"/>
    <property type="evidence" value="ECO:0007669"/>
    <property type="project" value="UniProtKB-KW"/>
</dbReference>
<evidence type="ECO:0008006" key="16">
    <source>
        <dbReference type="Google" id="ProtNLM"/>
    </source>
</evidence>
<dbReference type="PROSITE" id="PS51900">
    <property type="entry name" value="CB"/>
    <property type="match status" value="1"/>
</dbReference>
<dbReference type="InterPro" id="IPR010998">
    <property type="entry name" value="Integrase_recombinase_N"/>
</dbReference>
<dbReference type="Pfam" id="PF00589">
    <property type="entry name" value="Phage_integrase"/>
    <property type="match status" value="1"/>
</dbReference>
<evidence type="ECO:0000256" key="5">
    <source>
        <dbReference type="ARBA" id="ARBA00022618"/>
    </source>
</evidence>
<comment type="function">
    <text evidence="1">Site-specific tyrosine recombinase, which acts by catalyzing the cutting and rejoining of the recombining DNA molecules.</text>
</comment>
<evidence type="ECO:0000256" key="3">
    <source>
        <dbReference type="ARBA" id="ARBA00008857"/>
    </source>
</evidence>
<accession>A0A414AVE5</accession>
<dbReference type="InterPro" id="IPR002104">
    <property type="entry name" value="Integrase_catalytic"/>
</dbReference>
<reference evidence="14 15" key="1">
    <citation type="submission" date="2018-08" db="EMBL/GenBank/DDBJ databases">
        <title>A genome reference for cultivated species of the human gut microbiota.</title>
        <authorList>
            <person name="Zou Y."/>
            <person name="Xue W."/>
            <person name="Luo G."/>
        </authorList>
    </citation>
    <scope>NUCLEOTIDE SEQUENCE [LARGE SCALE GENOMIC DNA]</scope>
    <source>
        <strain evidence="14 15">AM35-14</strain>
    </source>
</reference>
<organism evidence="14 15">
    <name type="scientific">Enterocloster bolteae</name>
    <dbReference type="NCBI Taxonomy" id="208479"/>
    <lineage>
        <taxon>Bacteria</taxon>
        <taxon>Bacillati</taxon>
        <taxon>Bacillota</taxon>
        <taxon>Clostridia</taxon>
        <taxon>Lachnospirales</taxon>
        <taxon>Lachnospiraceae</taxon>
        <taxon>Enterocloster</taxon>
    </lineage>
</organism>
<comment type="similarity">
    <text evidence="3">Belongs to the 'phage' integrase family.</text>
</comment>
<evidence type="ECO:0000256" key="2">
    <source>
        <dbReference type="ARBA" id="ARBA00004496"/>
    </source>
</evidence>
<proteinExistence type="inferred from homology"/>
<dbReference type="PANTHER" id="PTHR30349:SF77">
    <property type="entry name" value="TYROSINE RECOMBINASE XERC"/>
    <property type="match status" value="1"/>
</dbReference>
<protein>
    <recommendedName>
        <fullName evidence="16">Tyrosine-type recombinase/integrase</fullName>
    </recommendedName>
</protein>
<dbReference type="Pfam" id="PF13495">
    <property type="entry name" value="Phage_int_SAM_4"/>
    <property type="match status" value="1"/>
</dbReference>
<dbReference type="InterPro" id="IPR011010">
    <property type="entry name" value="DNA_brk_join_enz"/>
</dbReference>
<keyword evidence="6" id="KW-0159">Chromosome partition</keyword>
<keyword evidence="5" id="KW-0132">Cell division</keyword>
<evidence type="ECO:0000256" key="1">
    <source>
        <dbReference type="ARBA" id="ARBA00003283"/>
    </source>
</evidence>
<gene>
    <name evidence="14" type="ORF">DW839_12650</name>
</gene>
<dbReference type="GO" id="GO:0007059">
    <property type="term" value="P:chromosome segregation"/>
    <property type="evidence" value="ECO:0007669"/>
    <property type="project" value="UniProtKB-KW"/>
</dbReference>
<dbReference type="InterPro" id="IPR004107">
    <property type="entry name" value="Integrase_SAM-like_N"/>
</dbReference>
<dbReference type="Gene3D" id="1.10.150.130">
    <property type="match status" value="1"/>
</dbReference>
<dbReference type="GO" id="GO:0006310">
    <property type="term" value="P:DNA recombination"/>
    <property type="evidence" value="ECO:0007669"/>
    <property type="project" value="UniProtKB-KW"/>
</dbReference>
<keyword evidence="10" id="KW-0131">Cell cycle</keyword>
<dbReference type="SUPFAM" id="SSF56349">
    <property type="entry name" value="DNA breaking-rejoining enzymes"/>
    <property type="match status" value="1"/>
</dbReference>
<dbReference type="AlphaFoldDB" id="A0A414AVE5"/>
<dbReference type="PANTHER" id="PTHR30349">
    <property type="entry name" value="PHAGE INTEGRASE-RELATED"/>
    <property type="match status" value="1"/>
</dbReference>
<keyword evidence="9" id="KW-0233">DNA recombination</keyword>
<evidence type="ECO:0000313" key="14">
    <source>
        <dbReference type="EMBL" id="RHC55695.1"/>
    </source>
</evidence>
<dbReference type="InterPro" id="IPR044068">
    <property type="entry name" value="CB"/>
</dbReference>
<name>A0A414AVE5_9FIRM</name>
<keyword evidence="8 11" id="KW-0238">DNA-binding</keyword>
<evidence type="ECO:0000259" key="13">
    <source>
        <dbReference type="PROSITE" id="PS51900"/>
    </source>
</evidence>
<evidence type="ECO:0000256" key="9">
    <source>
        <dbReference type="ARBA" id="ARBA00023172"/>
    </source>
</evidence>
<dbReference type="GO" id="GO:0005737">
    <property type="term" value="C:cytoplasm"/>
    <property type="evidence" value="ECO:0007669"/>
    <property type="project" value="UniProtKB-SubCell"/>
</dbReference>
<evidence type="ECO:0000256" key="11">
    <source>
        <dbReference type="PROSITE-ProRule" id="PRU01248"/>
    </source>
</evidence>
<keyword evidence="4" id="KW-0963">Cytoplasm</keyword>
<dbReference type="InterPro" id="IPR013762">
    <property type="entry name" value="Integrase-like_cat_sf"/>
</dbReference>
<comment type="caution">
    <text evidence="14">The sequence shown here is derived from an EMBL/GenBank/DDBJ whole genome shotgun (WGS) entry which is preliminary data.</text>
</comment>
<evidence type="ECO:0000256" key="7">
    <source>
        <dbReference type="ARBA" id="ARBA00022908"/>
    </source>
</evidence>
<dbReference type="InterPro" id="IPR050090">
    <property type="entry name" value="Tyrosine_recombinase_XerCD"/>
</dbReference>
<dbReference type="GO" id="GO:0051301">
    <property type="term" value="P:cell division"/>
    <property type="evidence" value="ECO:0007669"/>
    <property type="project" value="UniProtKB-KW"/>
</dbReference>
<evidence type="ECO:0000259" key="12">
    <source>
        <dbReference type="PROSITE" id="PS51898"/>
    </source>
</evidence>
<evidence type="ECO:0000313" key="15">
    <source>
        <dbReference type="Proteomes" id="UP000283975"/>
    </source>
</evidence>
<evidence type="ECO:0000256" key="8">
    <source>
        <dbReference type="ARBA" id="ARBA00023125"/>
    </source>
</evidence>
<evidence type="ECO:0000256" key="10">
    <source>
        <dbReference type="ARBA" id="ARBA00023306"/>
    </source>
</evidence>
<evidence type="ECO:0000256" key="4">
    <source>
        <dbReference type="ARBA" id="ARBA00022490"/>
    </source>
</evidence>
<dbReference type="GO" id="GO:0003677">
    <property type="term" value="F:DNA binding"/>
    <property type="evidence" value="ECO:0007669"/>
    <property type="project" value="UniProtKB-UniRule"/>
</dbReference>
<comment type="subcellular location">
    <subcellularLocation>
        <location evidence="2">Cytoplasm</location>
    </subcellularLocation>
</comment>
<feature type="domain" description="Core-binding (CB)" evidence="13">
    <location>
        <begin position="62"/>
        <end position="144"/>
    </location>
</feature>
<feature type="domain" description="Tyr recombinase" evidence="12">
    <location>
        <begin position="175"/>
        <end position="358"/>
    </location>
</feature>
<dbReference type="Gene3D" id="1.10.443.10">
    <property type="entry name" value="Intergrase catalytic core"/>
    <property type="match status" value="1"/>
</dbReference>